<dbReference type="InterPro" id="IPR020843">
    <property type="entry name" value="ER"/>
</dbReference>
<dbReference type="Proteomes" id="UP000006039">
    <property type="component" value="Unassembled WGS sequence"/>
</dbReference>
<dbReference type="Gene3D" id="3.90.180.10">
    <property type="entry name" value="Medium-chain alcohol dehydrogenases, catalytic domain"/>
    <property type="match status" value="1"/>
</dbReference>
<evidence type="ECO:0000313" key="4">
    <source>
        <dbReference type="Proteomes" id="UP000006039"/>
    </source>
</evidence>
<dbReference type="InterPro" id="IPR013154">
    <property type="entry name" value="ADH-like_N"/>
</dbReference>
<accession>J3NI43</accession>
<dbReference type="InterPro" id="IPR011032">
    <property type="entry name" value="GroES-like_sf"/>
</dbReference>
<dbReference type="CDD" id="cd05289">
    <property type="entry name" value="MDR_like_2"/>
    <property type="match status" value="1"/>
</dbReference>
<dbReference type="SUPFAM" id="SSF51735">
    <property type="entry name" value="NAD(P)-binding Rossmann-fold domains"/>
    <property type="match status" value="1"/>
</dbReference>
<dbReference type="eggNOG" id="KOG1198">
    <property type="taxonomic scope" value="Eukaryota"/>
</dbReference>
<dbReference type="OrthoDB" id="9992527at2759"/>
<gene>
    <name evidence="3" type="primary">20341384</name>
    <name evidence="2" type="ORF">GGTG_00926</name>
</gene>
<dbReference type="SUPFAM" id="SSF50129">
    <property type="entry name" value="GroES-like"/>
    <property type="match status" value="1"/>
</dbReference>
<dbReference type="HOGENOM" id="CLU_026673_3_3_1"/>
<evidence type="ECO:0000313" key="2">
    <source>
        <dbReference type="EMBL" id="EJT80936.1"/>
    </source>
</evidence>
<dbReference type="RefSeq" id="XP_009216945.1">
    <property type="nucleotide sequence ID" value="XM_009218681.1"/>
</dbReference>
<dbReference type="EMBL" id="GL385395">
    <property type="protein sequence ID" value="EJT80936.1"/>
    <property type="molecule type" value="Genomic_DNA"/>
</dbReference>
<dbReference type="SMART" id="SM00829">
    <property type="entry name" value="PKS_ER"/>
    <property type="match status" value="1"/>
</dbReference>
<proteinExistence type="predicted"/>
<dbReference type="STRING" id="644352.J3NI43"/>
<sequence>MSSSPEIPSTMRALAISDYCTPDKYEIQTLPVPKINKPGDCLIRVHAASSSAGETMGAAGTFRYLIPAKFPWVLGMEGSGVVVAVGSGVKSLRVGDEVMGGRYTRPVFPHQYGGWIAEYAVAPEALLARKPPGVGFEDAACLTGATVVAYQSFSRGVHGLMGLPAGASLEGKTVFIPGALSFTGSVGVQMAKNVYGATKVISTVSTPKVPIVEQHLGPGVVDQVIDYRTQDVAKEVGRGTVDFVYNTQWTLESTFQLLKPKTGVVVTIASIPHPDGMRDAVGKIPLFLVVVLTVCQWWYDWKMRGTNIQRLFISGNPAVREDFEKSVELIGRGKIKAVKSVVSFDDVTAMRSELSKVHSQKGGLGALVVKIL</sequence>
<dbReference type="PANTHER" id="PTHR44013">
    <property type="entry name" value="ZINC-TYPE ALCOHOL DEHYDROGENASE-LIKE PROTEIN C16A3.02C"/>
    <property type="match status" value="1"/>
</dbReference>
<organism evidence="2">
    <name type="scientific">Gaeumannomyces tritici (strain R3-111a-1)</name>
    <name type="common">Wheat and barley take-all root rot fungus</name>
    <name type="synonym">Gaeumannomyces graminis var. tritici</name>
    <dbReference type="NCBI Taxonomy" id="644352"/>
    <lineage>
        <taxon>Eukaryota</taxon>
        <taxon>Fungi</taxon>
        <taxon>Dikarya</taxon>
        <taxon>Ascomycota</taxon>
        <taxon>Pezizomycotina</taxon>
        <taxon>Sordariomycetes</taxon>
        <taxon>Sordariomycetidae</taxon>
        <taxon>Magnaporthales</taxon>
        <taxon>Magnaporthaceae</taxon>
        <taxon>Gaeumannomyces</taxon>
    </lineage>
</organism>
<keyword evidence="4" id="KW-1185">Reference proteome</keyword>
<dbReference type="InterPro" id="IPR036291">
    <property type="entry name" value="NAD(P)-bd_dom_sf"/>
</dbReference>
<dbReference type="AlphaFoldDB" id="J3NI43"/>
<reference evidence="2" key="3">
    <citation type="submission" date="2010-09" db="EMBL/GenBank/DDBJ databases">
        <title>Annotation of Gaeumannomyces graminis var. tritici R3-111a-1.</title>
        <authorList>
            <consortium name="The Broad Institute Genome Sequencing Platform"/>
            <person name="Ma L.-J."/>
            <person name="Dead R."/>
            <person name="Young S.K."/>
            <person name="Zeng Q."/>
            <person name="Gargeya S."/>
            <person name="Fitzgerald M."/>
            <person name="Haas B."/>
            <person name="Abouelleil A."/>
            <person name="Alvarado L."/>
            <person name="Arachchi H.M."/>
            <person name="Berlin A."/>
            <person name="Brown A."/>
            <person name="Chapman S.B."/>
            <person name="Chen Z."/>
            <person name="Dunbar C."/>
            <person name="Freedman E."/>
            <person name="Gearin G."/>
            <person name="Gellesch M."/>
            <person name="Goldberg J."/>
            <person name="Griggs A."/>
            <person name="Gujja S."/>
            <person name="Heiman D."/>
            <person name="Howarth C."/>
            <person name="Larson L."/>
            <person name="Lui A."/>
            <person name="MacDonald P.J.P."/>
            <person name="Mehta T."/>
            <person name="Montmayeur A."/>
            <person name="Murphy C."/>
            <person name="Neiman D."/>
            <person name="Pearson M."/>
            <person name="Priest M."/>
            <person name="Roberts A."/>
            <person name="Saif S."/>
            <person name="Shea T."/>
            <person name="Shenoy N."/>
            <person name="Sisk P."/>
            <person name="Stolte C."/>
            <person name="Sykes S."/>
            <person name="Yandava C."/>
            <person name="Wortman J."/>
            <person name="Nusbaum C."/>
            <person name="Birren B."/>
        </authorList>
    </citation>
    <scope>NUCLEOTIDE SEQUENCE</scope>
    <source>
        <strain evidence="2">R3-111a-1</strain>
    </source>
</reference>
<reference evidence="2" key="2">
    <citation type="submission" date="2010-07" db="EMBL/GenBank/DDBJ databases">
        <authorList>
            <consortium name="The Broad Institute Genome Sequencing Platform"/>
            <consortium name="Broad Institute Genome Sequencing Center for Infectious Disease"/>
            <person name="Ma L.-J."/>
            <person name="Dead R."/>
            <person name="Young S."/>
            <person name="Zeng Q."/>
            <person name="Koehrsen M."/>
            <person name="Alvarado L."/>
            <person name="Berlin A."/>
            <person name="Chapman S.B."/>
            <person name="Chen Z."/>
            <person name="Freedman E."/>
            <person name="Gellesch M."/>
            <person name="Goldberg J."/>
            <person name="Griggs A."/>
            <person name="Gujja S."/>
            <person name="Heilman E.R."/>
            <person name="Heiman D."/>
            <person name="Hepburn T."/>
            <person name="Howarth C."/>
            <person name="Jen D."/>
            <person name="Larson L."/>
            <person name="Mehta T."/>
            <person name="Neiman D."/>
            <person name="Pearson M."/>
            <person name="Roberts A."/>
            <person name="Saif S."/>
            <person name="Shea T."/>
            <person name="Shenoy N."/>
            <person name="Sisk P."/>
            <person name="Stolte C."/>
            <person name="Sykes S."/>
            <person name="Walk T."/>
            <person name="White J."/>
            <person name="Yandava C."/>
            <person name="Haas B."/>
            <person name="Nusbaum C."/>
            <person name="Birren B."/>
        </authorList>
    </citation>
    <scope>NUCLEOTIDE SEQUENCE</scope>
    <source>
        <strain evidence="2">R3-111a-1</strain>
    </source>
</reference>
<name>J3NI43_GAET3</name>
<dbReference type="PANTHER" id="PTHR44013:SF1">
    <property type="entry name" value="ZINC-TYPE ALCOHOL DEHYDROGENASE-LIKE PROTEIN C16A3.02C"/>
    <property type="match status" value="1"/>
</dbReference>
<reference evidence="3" key="4">
    <citation type="journal article" date="2015" name="G3 (Bethesda)">
        <title>Genome sequences of three phytopathogenic species of the Magnaporthaceae family of fungi.</title>
        <authorList>
            <person name="Okagaki L.H."/>
            <person name="Nunes C.C."/>
            <person name="Sailsbery J."/>
            <person name="Clay B."/>
            <person name="Brown D."/>
            <person name="John T."/>
            <person name="Oh Y."/>
            <person name="Young N."/>
            <person name="Fitzgerald M."/>
            <person name="Haas B.J."/>
            <person name="Zeng Q."/>
            <person name="Young S."/>
            <person name="Adiconis X."/>
            <person name="Fan L."/>
            <person name="Levin J.Z."/>
            <person name="Mitchell T.K."/>
            <person name="Okubara P.A."/>
            <person name="Farman M.L."/>
            <person name="Kohn L.M."/>
            <person name="Birren B."/>
            <person name="Ma L.-J."/>
            <person name="Dean R.A."/>
        </authorList>
    </citation>
    <scope>NUCLEOTIDE SEQUENCE</scope>
    <source>
        <strain evidence="3">R3-111a-1</strain>
    </source>
</reference>
<evidence type="ECO:0000259" key="1">
    <source>
        <dbReference type="SMART" id="SM00829"/>
    </source>
</evidence>
<dbReference type="EnsemblFungi" id="EJT80936">
    <property type="protein sequence ID" value="EJT80936"/>
    <property type="gene ID" value="GGTG_00926"/>
</dbReference>
<dbReference type="GO" id="GO:0016491">
    <property type="term" value="F:oxidoreductase activity"/>
    <property type="evidence" value="ECO:0007669"/>
    <property type="project" value="InterPro"/>
</dbReference>
<feature type="domain" description="Enoyl reductase (ER)" evidence="1">
    <location>
        <begin position="20"/>
        <end position="369"/>
    </location>
</feature>
<dbReference type="Pfam" id="PF13602">
    <property type="entry name" value="ADH_zinc_N_2"/>
    <property type="match status" value="1"/>
</dbReference>
<dbReference type="Pfam" id="PF08240">
    <property type="entry name" value="ADH_N"/>
    <property type="match status" value="1"/>
</dbReference>
<dbReference type="Gene3D" id="3.40.50.720">
    <property type="entry name" value="NAD(P)-binding Rossmann-like Domain"/>
    <property type="match status" value="1"/>
</dbReference>
<dbReference type="VEuPathDB" id="FungiDB:GGTG_00926"/>
<reference evidence="3" key="5">
    <citation type="submission" date="2018-04" db="UniProtKB">
        <authorList>
            <consortium name="EnsemblFungi"/>
        </authorList>
    </citation>
    <scope>IDENTIFICATION</scope>
    <source>
        <strain evidence="3">R3-111a-1</strain>
    </source>
</reference>
<dbReference type="GeneID" id="20341384"/>
<reference evidence="4" key="1">
    <citation type="submission" date="2010-07" db="EMBL/GenBank/DDBJ databases">
        <title>The genome sequence of Gaeumannomyces graminis var. tritici strain R3-111a-1.</title>
        <authorList>
            <consortium name="The Broad Institute Genome Sequencing Platform"/>
            <person name="Ma L.-J."/>
            <person name="Dead R."/>
            <person name="Young S."/>
            <person name="Zeng Q."/>
            <person name="Koehrsen M."/>
            <person name="Alvarado L."/>
            <person name="Berlin A."/>
            <person name="Chapman S.B."/>
            <person name="Chen Z."/>
            <person name="Freedman E."/>
            <person name="Gellesch M."/>
            <person name="Goldberg J."/>
            <person name="Griggs A."/>
            <person name="Gujja S."/>
            <person name="Heilman E.R."/>
            <person name="Heiman D."/>
            <person name="Hepburn T."/>
            <person name="Howarth C."/>
            <person name="Jen D."/>
            <person name="Larson L."/>
            <person name="Mehta T."/>
            <person name="Neiman D."/>
            <person name="Pearson M."/>
            <person name="Roberts A."/>
            <person name="Saif S."/>
            <person name="Shea T."/>
            <person name="Shenoy N."/>
            <person name="Sisk P."/>
            <person name="Stolte C."/>
            <person name="Sykes S."/>
            <person name="Walk T."/>
            <person name="White J."/>
            <person name="Yandava C."/>
            <person name="Haas B."/>
            <person name="Nusbaum C."/>
            <person name="Birren B."/>
        </authorList>
    </citation>
    <scope>NUCLEOTIDE SEQUENCE [LARGE SCALE GENOMIC DNA]</scope>
    <source>
        <strain evidence="4">R3-111a-1</strain>
    </source>
</reference>
<protein>
    <recommendedName>
        <fullName evidence="1">Enoyl reductase (ER) domain-containing protein</fullName>
    </recommendedName>
</protein>
<dbReference type="InterPro" id="IPR052733">
    <property type="entry name" value="Chloroplast_QOR"/>
</dbReference>
<evidence type="ECO:0000313" key="3">
    <source>
        <dbReference type="EnsemblFungi" id="EJT80936"/>
    </source>
</evidence>